<dbReference type="InterPro" id="IPR029058">
    <property type="entry name" value="AB_hydrolase_fold"/>
</dbReference>
<dbReference type="Proteomes" id="UP001303115">
    <property type="component" value="Unassembled WGS sequence"/>
</dbReference>
<dbReference type="InterPro" id="IPR015943">
    <property type="entry name" value="WD40/YVTN_repeat-like_dom_sf"/>
</dbReference>
<evidence type="ECO:0000256" key="3">
    <source>
        <dbReference type="SAM" id="MobiDB-lite"/>
    </source>
</evidence>
<dbReference type="InterPro" id="IPR011047">
    <property type="entry name" value="Quinoprotein_ADH-like_sf"/>
</dbReference>
<gene>
    <name evidence="6" type="ORF">C8A01DRAFT_43694</name>
</gene>
<comment type="caution">
    <text evidence="6">The sequence shown here is derived from an EMBL/GenBank/DDBJ whole genome shotgun (WGS) entry which is preliminary data.</text>
</comment>
<dbReference type="SMART" id="SM00320">
    <property type="entry name" value="WD40"/>
    <property type="match status" value="4"/>
</dbReference>
<evidence type="ECO:0000259" key="4">
    <source>
        <dbReference type="Pfam" id="PF22939"/>
    </source>
</evidence>
<protein>
    <recommendedName>
        <fullName evidence="8">GPI inositol-deacylase</fullName>
    </recommendedName>
</protein>
<dbReference type="Gene3D" id="2.130.10.10">
    <property type="entry name" value="YVTN repeat-like/Quinoprotein amine dehydrogenase"/>
    <property type="match status" value="2"/>
</dbReference>
<keyword evidence="2" id="KW-0853">WD repeat</keyword>
<dbReference type="EMBL" id="MU854328">
    <property type="protein sequence ID" value="KAK4043380.1"/>
    <property type="molecule type" value="Genomic_DNA"/>
</dbReference>
<feature type="region of interest" description="Disordered" evidence="3">
    <location>
        <begin position="904"/>
        <end position="931"/>
    </location>
</feature>
<evidence type="ECO:0000313" key="7">
    <source>
        <dbReference type="Proteomes" id="UP001303115"/>
    </source>
</evidence>
<dbReference type="SUPFAM" id="SSF53474">
    <property type="entry name" value="alpha/beta-Hydrolases"/>
    <property type="match status" value="1"/>
</dbReference>
<dbReference type="Pfam" id="PF22939">
    <property type="entry name" value="WHD_GPIID"/>
    <property type="match status" value="1"/>
</dbReference>
<evidence type="ECO:0000259" key="5">
    <source>
        <dbReference type="Pfam" id="PF24883"/>
    </source>
</evidence>
<dbReference type="InterPro" id="IPR054471">
    <property type="entry name" value="GPIID_WHD"/>
</dbReference>
<evidence type="ECO:0000313" key="6">
    <source>
        <dbReference type="EMBL" id="KAK4043380.1"/>
    </source>
</evidence>
<dbReference type="SUPFAM" id="SSF50998">
    <property type="entry name" value="Quinoprotein alcohol dehydrogenase-like"/>
    <property type="match status" value="1"/>
</dbReference>
<evidence type="ECO:0008006" key="8">
    <source>
        <dbReference type="Google" id="ProtNLM"/>
    </source>
</evidence>
<dbReference type="InterPro" id="IPR056884">
    <property type="entry name" value="NPHP3-like_N"/>
</dbReference>
<feature type="repeat" description="WD" evidence="2">
    <location>
        <begin position="1125"/>
        <end position="1166"/>
    </location>
</feature>
<dbReference type="Gene3D" id="3.40.50.1820">
    <property type="entry name" value="alpha/beta hydrolase"/>
    <property type="match status" value="1"/>
</dbReference>
<keyword evidence="7" id="KW-1185">Reference proteome</keyword>
<dbReference type="PROSITE" id="PS50082">
    <property type="entry name" value="WD_REPEATS_2"/>
    <property type="match status" value="1"/>
</dbReference>
<evidence type="ECO:0000256" key="1">
    <source>
        <dbReference type="ARBA" id="ARBA00022737"/>
    </source>
</evidence>
<proteinExistence type="predicted"/>
<dbReference type="PANTHER" id="PTHR10039">
    <property type="entry name" value="AMELOGENIN"/>
    <property type="match status" value="1"/>
</dbReference>
<feature type="domain" description="GPI inositol-deacylase winged helix" evidence="4">
    <location>
        <begin position="515"/>
        <end position="597"/>
    </location>
</feature>
<feature type="domain" description="Nephrocystin 3-like N-terminal" evidence="5">
    <location>
        <begin position="277"/>
        <end position="411"/>
    </location>
</feature>
<reference evidence="7" key="1">
    <citation type="journal article" date="2023" name="Mol. Phylogenet. Evol.">
        <title>Genome-scale phylogeny and comparative genomics of the fungal order Sordariales.</title>
        <authorList>
            <person name="Hensen N."/>
            <person name="Bonometti L."/>
            <person name="Westerberg I."/>
            <person name="Brannstrom I.O."/>
            <person name="Guillou S."/>
            <person name="Cros-Aarteil S."/>
            <person name="Calhoun S."/>
            <person name="Haridas S."/>
            <person name="Kuo A."/>
            <person name="Mondo S."/>
            <person name="Pangilinan J."/>
            <person name="Riley R."/>
            <person name="LaButti K."/>
            <person name="Andreopoulos B."/>
            <person name="Lipzen A."/>
            <person name="Chen C."/>
            <person name="Yan M."/>
            <person name="Daum C."/>
            <person name="Ng V."/>
            <person name="Clum A."/>
            <person name="Steindorff A."/>
            <person name="Ohm R.A."/>
            <person name="Martin F."/>
            <person name="Silar P."/>
            <person name="Natvig D.O."/>
            <person name="Lalanne C."/>
            <person name="Gautier V."/>
            <person name="Ament-Velasquez S.L."/>
            <person name="Kruys A."/>
            <person name="Hutchinson M.I."/>
            <person name="Powell A.J."/>
            <person name="Barry K."/>
            <person name="Miller A.N."/>
            <person name="Grigoriev I.V."/>
            <person name="Debuchy R."/>
            <person name="Gladieux P."/>
            <person name="Hiltunen Thoren M."/>
            <person name="Johannesson H."/>
        </authorList>
    </citation>
    <scope>NUCLEOTIDE SEQUENCE [LARGE SCALE GENOMIC DNA]</scope>
    <source>
        <strain evidence="7">CBS 284.82</strain>
    </source>
</reference>
<dbReference type="InterPro" id="IPR001680">
    <property type="entry name" value="WD40_rpt"/>
</dbReference>
<accession>A0AAN6PNM8</accession>
<dbReference type="Pfam" id="PF00400">
    <property type="entry name" value="WD40"/>
    <property type="match status" value="1"/>
</dbReference>
<keyword evidence="1" id="KW-0677">Repeat</keyword>
<sequence length="1478" mass="164830">MARDNLVRTSCHLSVPLTELIRDLTAKRGSIPEEDPRGAYGLNPLNEPSEPHLDLIFVHGLGGGSRKTWSSSPGPGTFWPKEWLPSEPGFKHVRIYSYGYNSAWTQTQQSRLSIHDFAQALLADMYNSPHLRKNGDTPIVLVAHSMGGLVAKKAINDDFRHVSADLQLWSFFEGVPTTFGPTSFLVVEKDSAVMSLPGEHIQYLEADHRHVCKFDSPAHPNYQIVQRCLLRAVEDIEKDYLLRHQRNFKSEMKMISAFLGIDARPEADLLDVTEKQQPGSGKSISSGHVIRFLEDCNLDCSYYFLKHGNTETSTPSAFLRSVAFQMAWSNFDIRKAILAMLTNDERFNPNDHNMIWNTIFVGSIFKTTFNSPQFWVLDALDECANKGLNTLLHMLSKIPRAVSLQVFLTSRPSVQVQRALSVEGSPVLELETGGESSRLDIARFLRSRRHYGSGSDLSEQIVTEILAKSNGIFLWASLVMNRLDETYAEEDMEHVLHDVPTEMDDFYSRIAKTMAETPNVELVKCILKWTVCTSRPLSVDELRKAIRLDINRTLTATNDRLAHLCGDLITVDRQSNVHVIHQTVAAFLVQCDSEFKINLGAAHARLAEVCLGYLSGKDFAPPRGRQKSGSAAKSQGDLILADYTCAHFPFHLAHCSSDIDAPLLLLDTFLSSNVLTWIDHIARRGSLMTLIKAVQDLRAFLSRRARDRPLLDRQSQLATAWVTDLAHIAAAFGSNLIDLPSCIYVMVPSISPPRSIIHRTFAERSRQYKLLGVPQERDWEDRISCFVYENKATAVAASEQYLAVGLSKGAVMLYNSVTLQLVGTLAHGEPIRYLAFGPATGSLVAYSTKKISFWDNRQDCLWTKKVKHVQSPLSISFSVDEDELLVPGKDGKIHYLSAKDGSDRDELPLFHSSDSESESDEDGRRILPGTPPARVCMSPVQGLAAVTYRCAPVTIWDIERRRKIGVFYRPGTRGIYQQVQVQDMVFNPIPDLDLLAIAYDGVGIVVCDPWTQEQHDLHSIEARVIVSSPDGRTLVAGDRNGIIHILAFETSLKVLYRISAFNAMLQCIAFSPDNLRIYEVRDNFCNVWEPPALVRRDTFDDNSSESPSNEVFSSSTVVPEMMARPVSHDDHITCVAFSEDSKHIFCGRKNGGLSIYDASKGTRLHDFWLYPHRSYAIKHLEWHGKRSVLVAVSAIGRCIAVHVSVTPGRGVCEVASPPLFDRYVKHPAMQVLVNHPGDLFHFSTIGGDEVWDSTALGEGDKQWIQHPNDADLLLMLRGTQIHVFRWATLEALTPAEGLPLTLSSAACCSSNSASILPPPGEWASRRGCELLVRTRRRSDKDRRTCFEFLDVSGLDPTTTTSMSAKCLSKGLLAHVKVVIGLYKSLLYFVDVKGWVSSVTLKGLQSAVEYTRHFFIPGSWMVGERLLLRLMAKSNSVAMAHQEDLLIFQGFLDLEEKVAFAMDASTATSSRPSPATATS</sequence>
<evidence type="ECO:0000256" key="2">
    <source>
        <dbReference type="PROSITE-ProRule" id="PRU00221"/>
    </source>
</evidence>
<name>A0AAN6PNM8_9PEZI</name>
<organism evidence="6 7">
    <name type="scientific">Parachaetomium inaequale</name>
    <dbReference type="NCBI Taxonomy" id="2588326"/>
    <lineage>
        <taxon>Eukaryota</taxon>
        <taxon>Fungi</taxon>
        <taxon>Dikarya</taxon>
        <taxon>Ascomycota</taxon>
        <taxon>Pezizomycotina</taxon>
        <taxon>Sordariomycetes</taxon>
        <taxon>Sordariomycetidae</taxon>
        <taxon>Sordariales</taxon>
        <taxon>Chaetomiaceae</taxon>
        <taxon>Parachaetomium</taxon>
    </lineage>
</organism>
<dbReference type="PANTHER" id="PTHR10039:SF16">
    <property type="entry name" value="GPI INOSITOL-DEACYLASE"/>
    <property type="match status" value="1"/>
</dbReference>
<dbReference type="Pfam" id="PF24883">
    <property type="entry name" value="NPHP3_N"/>
    <property type="match status" value="1"/>
</dbReference>